<feature type="domain" description="Acyl-CoA oxidase/dehydrogenase middle" evidence="8">
    <location>
        <begin position="212"/>
        <end position="302"/>
    </location>
</feature>
<protein>
    <submittedName>
        <fullName evidence="10">SPOSA6832_04697-mRNA-1:cds</fullName>
    </submittedName>
</protein>
<accession>A0A0D6ERU8</accession>
<dbReference type="InterPro" id="IPR009100">
    <property type="entry name" value="AcylCoA_DH/oxidase_NM_dom_sf"/>
</dbReference>
<dbReference type="AlphaFoldDB" id="A0A0D6ERU8"/>
<dbReference type="InterPro" id="IPR037069">
    <property type="entry name" value="AcylCoA_DH/ox_N_sf"/>
</dbReference>
<dbReference type="EMBL" id="CENE01000037">
    <property type="protein sequence ID" value="CEQ42837.1"/>
    <property type="molecule type" value="Genomic_DNA"/>
</dbReference>
<dbReference type="Pfam" id="PF02770">
    <property type="entry name" value="Acyl-CoA_dh_M"/>
    <property type="match status" value="1"/>
</dbReference>
<dbReference type="Proteomes" id="UP000243876">
    <property type="component" value="Unassembled WGS sequence"/>
</dbReference>
<dbReference type="Gene3D" id="1.10.540.10">
    <property type="entry name" value="Acyl-CoA dehydrogenase/oxidase, N-terminal domain"/>
    <property type="match status" value="1"/>
</dbReference>
<dbReference type="InterPro" id="IPR006091">
    <property type="entry name" value="Acyl-CoA_Oxase/DH_mid-dom"/>
</dbReference>
<evidence type="ECO:0000259" key="9">
    <source>
        <dbReference type="Pfam" id="PF02771"/>
    </source>
</evidence>
<dbReference type="SUPFAM" id="SSF47203">
    <property type="entry name" value="Acyl-CoA dehydrogenase C-terminal domain-like"/>
    <property type="match status" value="1"/>
</dbReference>
<dbReference type="Pfam" id="PF00441">
    <property type="entry name" value="Acyl-CoA_dh_1"/>
    <property type="match status" value="1"/>
</dbReference>
<dbReference type="InterPro" id="IPR013786">
    <property type="entry name" value="AcylCoA_DH/ox_N"/>
</dbReference>
<dbReference type="Gene3D" id="2.40.110.10">
    <property type="entry name" value="Butyryl-CoA Dehydrogenase, subunit A, domain 2"/>
    <property type="match status" value="1"/>
</dbReference>
<keyword evidence="3 6" id="KW-0285">Flavoprotein</keyword>
<keyword evidence="5 6" id="KW-0560">Oxidoreductase</keyword>
<dbReference type="PANTHER" id="PTHR48083">
    <property type="entry name" value="MEDIUM-CHAIN SPECIFIC ACYL-COA DEHYDROGENASE, MITOCHONDRIAL-RELATED"/>
    <property type="match status" value="1"/>
</dbReference>
<evidence type="ECO:0000256" key="6">
    <source>
        <dbReference type="RuleBase" id="RU362125"/>
    </source>
</evidence>
<reference evidence="11" key="1">
    <citation type="submission" date="2015-02" db="EMBL/GenBank/DDBJ databases">
        <authorList>
            <person name="Gon?alves P."/>
        </authorList>
    </citation>
    <scope>NUCLEOTIDE SEQUENCE [LARGE SCALE GENOMIC DNA]</scope>
</reference>
<comment type="cofactor">
    <cofactor evidence="1 6">
        <name>FAD</name>
        <dbReference type="ChEBI" id="CHEBI:57692"/>
    </cofactor>
</comment>
<dbReference type="InterPro" id="IPR006089">
    <property type="entry name" value="Acyl-CoA_DH_CS"/>
</dbReference>
<evidence type="ECO:0000313" key="11">
    <source>
        <dbReference type="Proteomes" id="UP000243876"/>
    </source>
</evidence>
<evidence type="ECO:0000256" key="4">
    <source>
        <dbReference type="ARBA" id="ARBA00022827"/>
    </source>
</evidence>
<dbReference type="Gene3D" id="3.10.120.10">
    <property type="entry name" value="Cytochrome b5-like heme/steroid binding domain"/>
    <property type="match status" value="1"/>
</dbReference>
<evidence type="ECO:0000259" key="7">
    <source>
        <dbReference type="Pfam" id="PF00441"/>
    </source>
</evidence>
<keyword evidence="4 6" id="KW-0274">FAD</keyword>
<evidence type="ECO:0000256" key="5">
    <source>
        <dbReference type="ARBA" id="ARBA00023002"/>
    </source>
</evidence>
<dbReference type="OrthoDB" id="2588832at2759"/>
<dbReference type="GO" id="GO:0033539">
    <property type="term" value="P:fatty acid beta-oxidation using acyl-CoA dehydrogenase"/>
    <property type="evidence" value="ECO:0007669"/>
    <property type="project" value="TreeGrafter"/>
</dbReference>
<dbReference type="GO" id="GO:0005737">
    <property type="term" value="C:cytoplasm"/>
    <property type="evidence" value="ECO:0007669"/>
    <property type="project" value="TreeGrafter"/>
</dbReference>
<dbReference type="InterPro" id="IPR036250">
    <property type="entry name" value="AcylCo_DH-like_C"/>
</dbReference>
<dbReference type="SUPFAM" id="SSF55856">
    <property type="entry name" value="Cytochrome b5-like heme/steroid binding domain"/>
    <property type="match status" value="1"/>
</dbReference>
<dbReference type="InterPro" id="IPR036400">
    <property type="entry name" value="Cyt_B5-like_heme/steroid_sf"/>
</dbReference>
<evidence type="ECO:0000256" key="1">
    <source>
        <dbReference type="ARBA" id="ARBA00001974"/>
    </source>
</evidence>
<name>A0A0D6ERU8_SPOSA</name>
<evidence type="ECO:0000256" key="2">
    <source>
        <dbReference type="ARBA" id="ARBA00009347"/>
    </source>
</evidence>
<feature type="domain" description="Acyl-CoA dehydrogenase/oxidase C-terminal" evidence="7">
    <location>
        <begin position="314"/>
        <end position="481"/>
    </location>
</feature>
<dbReference type="InterPro" id="IPR050741">
    <property type="entry name" value="Acyl-CoA_dehydrogenase"/>
</dbReference>
<keyword evidence="11" id="KW-1185">Reference proteome</keyword>
<evidence type="ECO:0000259" key="8">
    <source>
        <dbReference type="Pfam" id="PF02770"/>
    </source>
</evidence>
<organism evidence="10 11">
    <name type="scientific">Sporidiobolus salmonicolor</name>
    <name type="common">Yeast-like fungus</name>
    <name type="synonym">Sporobolomyces salmonicolor</name>
    <dbReference type="NCBI Taxonomy" id="5005"/>
    <lineage>
        <taxon>Eukaryota</taxon>
        <taxon>Fungi</taxon>
        <taxon>Dikarya</taxon>
        <taxon>Basidiomycota</taxon>
        <taxon>Pucciniomycotina</taxon>
        <taxon>Microbotryomycetes</taxon>
        <taxon>Sporidiobolales</taxon>
        <taxon>Sporidiobolaceae</taxon>
        <taxon>Sporobolomyces</taxon>
    </lineage>
</organism>
<sequence>MHPGGAGVLLHKDVAGQDASKAFFSLHRSEILFKYSRLKIGRLDASHEPPYLLPQPGALSPVPGAEPSWLVSQAKSPYYKESHRALQKEMRRFFDEEVRAEARAHELSHERPTKKLVELMGSDRWNLHAMRMGPGRHLQGKRLPGGVDPEEFDYFHELVVIQEMCRIGAPGYMAGLQAGMVIGLPPILNFASEELRAKVLPDILAGKKFISLAISEAAAGSDVQGMTTTATKSEDGKYWIVRGSKKWITNGNFSDWFMTGVRTGPKSLTMMLIPRTEDVDTKIIKTSYSHAAGTAHVFFDGVKVPVENVLGGEGNGLKVMLSNFNHERWVICARIARYNRLIYEETFKWAHLRESQAENPTIMLGQTGKRLIDNPVIRHKFAKILSKVDAGQAWLEQITYQMCSMSYIEQSKLLAGPMALLKTFLSTAGGQISDDCVQIFGGRALTQGGMGALINQFQATYKFDSILGGSEEVLADLGVRQAMKYMPQAVL</sequence>
<evidence type="ECO:0000256" key="3">
    <source>
        <dbReference type="ARBA" id="ARBA00022630"/>
    </source>
</evidence>
<gene>
    <name evidence="10" type="primary">SPOSA6832_04697</name>
</gene>
<dbReference type="InterPro" id="IPR046373">
    <property type="entry name" value="Acyl-CoA_Oxase/DH_mid-dom_sf"/>
</dbReference>
<evidence type="ECO:0000313" key="10">
    <source>
        <dbReference type="EMBL" id="CEQ42837.1"/>
    </source>
</evidence>
<dbReference type="InterPro" id="IPR009075">
    <property type="entry name" value="AcylCo_DH/oxidase_C"/>
</dbReference>
<comment type="similarity">
    <text evidence="2 6">Belongs to the acyl-CoA dehydrogenase family.</text>
</comment>
<dbReference type="Gene3D" id="1.20.140.10">
    <property type="entry name" value="Butyryl-CoA Dehydrogenase, subunit A, domain 3"/>
    <property type="match status" value="1"/>
</dbReference>
<dbReference type="GO" id="GO:0050660">
    <property type="term" value="F:flavin adenine dinucleotide binding"/>
    <property type="evidence" value="ECO:0007669"/>
    <property type="project" value="InterPro"/>
</dbReference>
<dbReference type="GO" id="GO:0003995">
    <property type="term" value="F:acyl-CoA dehydrogenase activity"/>
    <property type="evidence" value="ECO:0007669"/>
    <property type="project" value="InterPro"/>
</dbReference>
<feature type="domain" description="Acyl-CoA dehydrogenase/oxidase N-terminal" evidence="9">
    <location>
        <begin position="81"/>
        <end position="207"/>
    </location>
</feature>
<proteinExistence type="inferred from homology"/>
<dbReference type="SUPFAM" id="SSF56645">
    <property type="entry name" value="Acyl-CoA dehydrogenase NM domain-like"/>
    <property type="match status" value="1"/>
</dbReference>
<dbReference type="Pfam" id="PF02771">
    <property type="entry name" value="Acyl-CoA_dh_N"/>
    <property type="match status" value="1"/>
</dbReference>
<dbReference type="PANTHER" id="PTHR48083:SF28">
    <property type="entry name" value="ACYL-COA DEHYDROGENASE FAMILY PROTEIN (AFU_ORTHOLOGUE AFUA_6G10880)-RELATED"/>
    <property type="match status" value="1"/>
</dbReference>
<dbReference type="PROSITE" id="PS00072">
    <property type="entry name" value="ACYL_COA_DH_1"/>
    <property type="match status" value="1"/>
</dbReference>